<dbReference type="Pfam" id="PF01753">
    <property type="entry name" value="zf-MYND"/>
    <property type="match status" value="1"/>
</dbReference>
<dbReference type="SMART" id="SM00317">
    <property type="entry name" value="SET"/>
    <property type="match status" value="1"/>
</dbReference>
<keyword evidence="3" id="KW-0862">Zinc</keyword>
<evidence type="ECO:0000256" key="1">
    <source>
        <dbReference type="ARBA" id="ARBA00022723"/>
    </source>
</evidence>
<dbReference type="PROSITE" id="PS50865">
    <property type="entry name" value="ZF_MYND_2"/>
    <property type="match status" value="1"/>
</dbReference>
<keyword evidence="2 4" id="KW-0863">Zinc-finger</keyword>
<dbReference type="GO" id="GO:0008276">
    <property type="term" value="F:protein methyltransferase activity"/>
    <property type="evidence" value="ECO:0007669"/>
    <property type="project" value="UniProtKB-ARBA"/>
</dbReference>
<dbReference type="EMBL" id="HBUE01175184">
    <property type="protein sequence ID" value="CAG6517311.1"/>
    <property type="molecule type" value="Transcribed_RNA"/>
</dbReference>
<dbReference type="InterPro" id="IPR046341">
    <property type="entry name" value="SET_dom_sf"/>
</dbReference>
<feature type="domain" description="MYND-type" evidence="6">
    <location>
        <begin position="214"/>
        <end position="254"/>
    </location>
</feature>
<dbReference type="PROSITE" id="PS50280">
    <property type="entry name" value="SET"/>
    <property type="match status" value="1"/>
</dbReference>
<sequence length="556" mass="62573">MNPAAIDALRRRFDQEVPPCRRNADIALYRDFVACHDQLISAPEVAKDDGMAIRCRQAGSRAFSCLQFEPALGQYNRSICFAEPGSEQLGLGFGCRSALYYELGEYEFALYNIELAKRHNYPEKLLPKLLAREANCKERIAEGHSKGAVPVSKLDINVDANRCIPILANAIDMTQYEDMGRGLVAVHDFNAGDLILNEKIELCFGSFERSYTNCAHCGAEFRSSLIPCPGCVAFMYCGKKCRNEDFRTVHRFECAVITKLSNVTYANMLITARMFFHGLTTFKDNITEYLNYCWSYAAIGSKPFDLDFPNPDPLDAFKVLHHAIPNRNRTMEHLLKLSVAAFQLVFLKNPLVASMFYTAAHRNVMLRCLLLHGRVCSSLALNQEDDRGGWLGALSPIATLVNHSCDPNAAAFVDSGTIKIAVLRPIQRGDQISIAYPPVWWNAHDGSEQAFLCKCVVCGPDGAQWHEAHQQMNPISPEAKRELSEKIEEQIPLCEKFQHMVQILARDGHHPGEMFGEVVKRYHDLLAEEVRQRSEQSDRARLMLRVKSDVFGQRSG</sequence>
<dbReference type="Gene3D" id="6.10.140.2220">
    <property type="match status" value="1"/>
</dbReference>
<evidence type="ECO:0000259" key="5">
    <source>
        <dbReference type="PROSITE" id="PS50280"/>
    </source>
</evidence>
<dbReference type="SUPFAM" id="SSF82199">
    <property type="entry name" value="SET domain"/>
    <property type="match status" value="1"/>
</dbReference>
<evidence type="ECO:0000313" key="7">
    <source>
        <dbReference type="EMBL" id="CAG6568835.1"/>
    </source>
</evidence>
<dbReference type="GO" id="GO:0008170">
    <property type="term" value="F:N-methyltransferase activity"/>
    <property type="evidence" value="ECO:0007669"/>
    <property type="project" value="UniProtKB-ARBA"/>
</dbReference>
<keyword evidence="1" id="KW-0479">Metal-binding</keyword>
<protein>
    <submittedName>
        <fullName evidence="7">SET and MYND domain-containing protein 4</fullName>
    </submittedName>
</protein>
<dbReference type="Pfam" id="PF00856">
    <property type="entry name" value="SET"/>
    <property type="match status" value="1"/>
</dbReference>
<feature type="domain" description="SET" evidence="5">
    <location>
        <begin position="152"/>
        <end position="437"/>
    </location>
</feature>
<dbReference type="PROSITE" id="PS01360">
    <property type="entry name" value="ZF_MYND_1"/>
    <property type="match status" value="1"/>
</dbReference>
<dbReference type="Gene3D" id="2.170.270.10">
    <property type="entry name" value="SET domain"/>
    <property type="match status" value="1"/>
</dbReference>
<dbReference type="GO" id="GO:0008757">
    <property type="term" value="F:S-adenosylmethionine-dependent methyltransferase activity"/>
    <property type="evidence" value="ECO:0007669"/>
    <property type="project" value="UniProtKB-ARBA"/>
</dbReference>
<dbReference type="PANTHER" id="PTHR47111:SF1">
    <property type="entry name" value="SET AND MYND DOMAIN-CONTAINING PROTEIN 4"/>
    <property type="match status" value="1"/>
</dbReference>
<organism evidence="7">
    <name type="scientific">Culex pipiens</name>
    <name type="common">House mosquito</name>
    <dbReference type="NCBI Taxonomy" id="7175"/>
    <lineage>
        <taxon>Eukaryota</taxon>
        <taxon>Metazoa</taxon>
        <taxon>Ecdysozoa</taxon>
        <taxon>Arthropoda</taxon>
        <taxon>Hexapoda</taxon>
        <taxon>Insecta</taxon>
        <taxon>Pterygota</taxon>
        <taxon>Neoptera</taxon>
        <taxon>Endopterygota</taxon>
        <taxon>Diptera</taxon>
        <taxon>Nematocera</taxon>
        <taxon>Culicoidea</taxon>
        <taxon>Culicidae</taxon>
        <taxon>Culicinae</taxon>
        <taxon>Culicini</taxon>
        <taxon>Culex</taxon>
        <taxon>Culex</taxon>
    </lineage>
</organism>
<dbReference type="Gene3D" id="1.10.220.160">
    <property type="match status" value="1"/>
</dbReference>
<dbReference type="EMBL" id="HBUE01280705">
    <property type="protein sequence ID" value="CAG6568835.1"/>
    <property type="molecule type" value="Transcribed_RNA"/>
</dbReference>
<evidence type="ECO:0000256" key="3">
    <source>
        <dbReference type="ARBA" id="ARBA00022833"/>
    </source>
</evidence>
<dbReference type="GO" id="GO:0008270">
    <property type="term" value="F:zinc ion binding"/>
    <property type="evidence" value="ECO:0007669"/>
    <property type="project" value="UniProtKB-KW"/>
</dbReference>
<accession>A0A8D8J872</accession>
<evidence type="ECO:0000256" key="2">
    <source>
        <dbReference type="ARBA" id="ARBA00022771"/>
    </source>
</evidence>
<dbReference type="PANTHER" id="PTHR47111">
    <property type="entry name" value="BCDNA.LD29892"/>
    <property type="match status" value="1"/>
</dbReference>
<dbReference type="InterPro" id="IPR001214">
    <property type="entry name" value="SET_dom"/>
</dbReference>
<dbReference type="AlphaFoldDB" id="A0A8D8J872"/>
<evidence type="ECO:0000256" key="4">
    <source>
        <dbReference type="PROSITE-ProRule" id="PRU00134"/>
    </source>
</evidence>
<reference evidence="7" key="1">
    <citation type="submission" date="2021-05" db="EMBL/GenBank/DDBJ databases">
        <authorList>
            <person name="Alioto T."/>
            <person name="Alioto T."/>
            <person name="Gomez Garrido J."/>
        </authorList>
    </citation>
    <scope>NUCLEOTIDE SEQUENCE</scope>
</reference>
<evidence type="ECO:0000259" key="6">
    <source>
        <dbReference type="PROSITE" id="PS50865"/>
    </source>
</evidence>
<dbReference type="SUPFAM" id="SSF144232">
    <property type="entry name" value="HIT/MYND zinc finger-like"/>
    <property type="match status" value="1"/>
</dbReference>
<dbReference type="InterPro" id="IPR002893">
    <property type="entry name" value="Znf_MYND"/>
</dbReference>
<name>A0A8D8J872_CULPI</name>
<proteinExistence type="predicted"/>